<keyword evidence="5" id="KW-0539">Nucleus</keyword>
<dbReference type="PANTHER" id="PTHR11945:SF534">
    <property type="entry name" value="MYOCYTE-SPECIFIC ENHANCER FACTOR 2"/>
    <property type="match status" value="1"/>
</dbReference>
<organism evidence="8 9">
    <name type="scientific">Nakaseomyces bracarensis</name>
    <dbReference type="NCBI Taxonomy" id="273131"/>
    <lineage>
        <taxon>Eukaryota</taxon>
        <taxon>Fungi</taxon>
        <taxon>Dikarya</taxon>
        <taxon>Ascomycota</taxon>
        <taxon>Saccharomycotina</taxon>
        <taxon>Saccharomycetes</taxon>
        <taxon>Saccharomycetales</taxon>
        <taxon>Saccharomycetaceae</taxon>
        <taxon>Nakaseomyces</taxon>
    </lineage>
</organism>
<feature type="region of interest" description="Disordered" evidence="6">
    <location>
        <begin position="274"/>
        <end position="302"/>
    </location>
</feature>
<evidence type="ECO:0000313" key="9">
    <source>
        <dbReference type="Proteomes" id="UP001623330"/>
    </source>
</evidence>
<dbReference type="InterPro" id="IPR002100">
    <property type="entry name" value="TF_MADSbox"/>
</dbReference>
<dbReference type="Pfam" id="PF00319">
    <property type="entry name" value="SRF-TF"/>
    <property type="match status" value="1"/>
</dbReference>
<feature type="region of interest" description="Disordered" evidence="6">
    <location>
        <begin position="77"/>
        <end position="236"/>
    </location>
</feature>
<comment type="subcellular location">
    <subcellularLocation>
        <location evidence="1">Nucleus</location>
    </subcellularLocation>
</comment>
<dbReference type="SUPFAM" id="SSF55455">
    <property type="entry name" value="SRF-like"/>
    <property type="match status" value="1"/>
</dbReference>
<dbReference type="PROSITE" id="PS50066">
    <property type="entry name" value="MADS_BOX_2"/>
    <property type="match status" value="1"/>
</dbReference>
<feature type="domain" description="MADS-box" evidence="7">
    <location>
        <begin position="1"/>
        <end position="61"/>
    </location>
</feature>
<feature type="compositionally biased region" description="Polar residues" evidence="6">
    <location>
        <begin position="142"/>
        <end position="153"/>
    </location>
</feature>
<evidence type="ECO:0000256" key="3">
    <source>
        <dbReference type="ARBA" id="ARBA00023125"/>
    </source>
</evidence>
<evidence type="ECO:0000256" key="5">
    <source>
        <dbReference type="ARBA" id="ARBA00023242"/>
    </source>
</evidence>
<proteinExistence type="predicted"/>
<feature type="compositionally biased region" description="Polar residues" evidence="6">
    <location>
        <begin position="598"/>
        <end position="638"/>
    </location>
</feature>
<dbReference type="SMART" id="SM00432">
    <property type="entry name" value="MADS"/>
    <property type="match status" value="1"/>
</dbReference>
<feature type="compositionally biased region" description="Polar residues" evidence="6">
    <location>
        <begin position="195"/>
        <end position="220"/>
    </location>
</feature>
<dbReference type="Proteomes" id="UP001623330">
    <property type="component" value="Unassembled WGS sequence"/>
</dbReference>
<feature type="compositionally biased region" description="Polar residues" evidence="6">
    <location>
        <begin position="340"/>
        <end position="351"/>
    </location>
</feature>
<dbReference type="InterPro" id="IPR036879">
    <property type="entry name" value="TF_MADSbox_sf"/>
</dbReference>
<accession>A0ABR4NXZ3</accession>
<dbReference type="PANTHER" id="PTHR11945">
    <property type="entry name" value="MADS BOX PROTEIN"/>
    <property type="match status" value="1"/>
</dbReference>
<keyword evidence="4" id="KW-0804">Transcription</keyword>
<dbReference type="PROSITE" id="PS00350">
    <property type="entry name" value="MADS_BOX_1"/>
    <property type="match status" value="1"/>
</dbReference>
<feature type="compositionally biased region" description="Basic residues" evidence="6">
    <location>
        <begin position="321"/>
        <end position="331"/>
    </location>
</feature>
<dbReference type="PRINTS" id="PR00404">
    <property type="entry name" value="MADSDOMAIN"/>
</dbReference>
<protein>
    <submittedName>
        <fullName evidence="8">Transcription factor RLM1</fullName>
    </submittedName>
</protein>
<evidence type="ECO:0000313" key="8">
    <source>
        <dbReference type="EMBL" id="KAL3233775.1"/>
    </source>
</evidence>
<keyword evidence="3" id="KW-0238">DNA-binding</keyword>
<feature type="region of interest" description="Disordered" evidence="6">
    <location>
        <begin position="515"/>
        <end position="539"/>
    </location>
</feature>
<name>A0ABR4NXZ3_9SACH</name>
<feature type="region of interest" description="Disordered" evidence="6">
    <location>
        <begin position="597"/>
        <end position="647"/>
    </location>
</feature>
<feature type="compositionally biased region" description="Polar residues" evidence="6">
    <location>
        <begin position="161"/>
        <end position="188"/>
    </location>
</feature>
<sequence length="647" mass="72492">MGRRKIEIEPIRDDRNRLVTFIKRKQGLFKKAHELAVLCEVDIAVIILGHNKTFYEFSSVETDQLLDAYQNNDNLRHELTDPSTFGDFERKQTLVIRENETKPTGSGSDEQGEDYEGDEDINNSNEADEKEDYSNEEEESSQRYGFQSGTGSSFDPRVSKNRSQGESGIRVTRSTTKRSLGEQETGSQRFKRLRTSNTDDNNRNVSARSIDDTLQGSSDHVTYAGETGQVTNEPGRTLTDDFNQFRPSENIMSNSLQQQVQKQFQNLFMMNRSQRPPVVPTNYQQQQLHLQEQQQQPQGTHKDQILGENDTQISENQPLSTHKRQQQHHHQQQQQQQQQMDVISPSQPTSTHDFKLQRTDQLIGRGEPQGPERNESHDYDINQSLRQEASDSNDVRASRFPADKPKLTVDIPSNSYVNSATIHDESTSASGSGQRQYQIQFNSINSNDNLLRNVSPVSSNPLSALERDQSKILWRMPNGLTPGLPGVLSFSPTTSQFPGTTPINTMIPNGPSNQIHEATMEGSTHRGGVSKSSDPEKKPALQPLQTINAATGLPDQPPTMGPPTGSMPSKYIQDLMVTSPNNSAIPMFPDWSLGPNINRGTAQPQDSAYDPTQGNTGLTPFLQTGQTPTTRFFSFNSDLSEERSTKH</sequence>
<feature type="region of interest" description="Disordered" evidence="6">
    <location>
        <begin position="317"/>
        <end position="358"/>
    </location>
</feature>
<evidence type="ECO:0000256" key="1">
    <source>
        <dbReference type="ARBA" id="ARBA00004123"/>
    </source>
</evidence>
<evidence type="ECO:0000256" key="2">
    <source>
        <dbReference type="ARBA" id="ARBA00023015"/>
    </source>
</evidence>
<feature type="region of interest" description="Disordered" evidence="6">
    <location>
        <begin position="548"/>
        <end position="567"/>
    </location>
</feature>
<evidence type="ECO:0000256" key="4">
    <source>
        <dbReference type="ARBA" id="ARBA00023163"/>
    </source>
</evidence>
<evidence type="ECO:0000259" key="7">
    <source>
        <dbReference type="PROSITE" id="PS50066"/>
    </source>
</evidence>
<feature type="compositionally biased region" description="Acidic residues" evidence="6">
    <location>
        <begin position="110"/>
        <end position="139"/>
    </location>
</feature>
<reference evidence="8 9" key="1">
    <citation type="submission" date="2024-05" db="EMBL/GenBank/DDBJ databases">
        <title>Long read based assembly of the Candida bracarensis genome reveals expanded adhesin content.</title>
        <authorList>
            <person name="Marcet-Houben M."/>
            <person name="Ksiezopolska E."/>
            <person name="Gabaldon T."/>
        </authorList>
    </citation>
    <scope>NUCLEOTIDE SEQUENCE [LARGE SCALE GENOMIC DNA]</scope>
    <source>
        <strain evidence="8 9">CBM6</strain>
    </source>
</reference>
<feature type="compositionally biased region" description="Basic and acidic residues" evidence="6">
    <location>
        <begin position="87"/>
        <end position="101"/>
    </location>
</feature>
<keyword evidence="2" id="KW-0805">Transcription regulation</keyword>
<feature type="compositionally biased region" description="Low complexity" evidence="6">
    <location>
        <begin position="284"/>
        <end position="298"/>
    </location>
</feature>
<comment type="caution">
    <text evidence="8">The sequence shown here is derived from an EMBL/GenBank/DDBJ whole genome shotgun (WGS) entry which is preliminary data.</text>
</comment>
<dbReference type="EMBL" id="JBEVYD010000004">
    <property type="protein sequence ID" value="KAL3233775.1"/>
    <property type="molecule type" value="Genomic_DNA"/>
</dbReference>
<keyword evidence="9" id="KW-1185">Reference proteome</keyword>
<evidence type="ECO:0000256" key="6">
    <source>
        <dbReference type="SAM" id="MobiDB-lite"/>
    </source>
</evidence>
<gene>
    <name evidence="8" type="ORF">RNJ44_03815</name>
</gene>
<dbReference type="Gene3D" id="3.40.1810.10">
    <property type="entry name" value="Transcription factor, MADS-box"/>
    <property type="match status" value="1"/>
</dbReference>